<gene>
    <name evidence="1" type="ORF">ALMOND_2B027467</name>
</gene>
<accession>A0A5E4GE61</accession>
<reference evidence="2" key="1">
    <citation type="journal article" date="2020" name="Plant J.">
        <title>Transposons played a major role in the diversification between the closely related almond and peach genomes: results from the almond genome sequence.</title>
        <authorList>
            <person name="Alioto T."/>
            <person name="Alexiou K.G."/>
            <person name="Bardil A."/>
            <person name="Barteri F."/>
            <person name="Castanera R."/>
            <person name="Cruz F."/>
            <person name="Dhingra A."/>
            <person name="Duval H."/>
            <person name="Fernandez I Marti A."/>
            <person name="Frias L."/>
            <person name="Galan B."/>
            <person name="Garcia J.L."/>
            <person name="Howad W."/>
            <person name="Gomez-Garrido J."/>
            <person name="Gut M."/>
            <person name="Julca I."/>
            <person name="Morata J."/>
            <person name="Puigdomenech P."/>
            <person name="Ribeca P."/>
            <person name="Rubio Cabetas M.J."/>
            <person name="Vlasova A."/>
            <person name="Wirthensohn M."/>
            <person name="Garcia-Mas J."/>
            <person name="Gabaldon T."/>
            <person name="Casacuberta J.M."/>
            <person name="Arus P."/>
        </authorList>
    </citation>
    <scope>NUCLEOTIDE SEQUENCE [LARGE SCALE GENOMIC DNA]</scope>
    <source>
        <strain evidence="2">cv. Texas</strain>
    </source>
</reference>
<dbReference type="InterPro" id="IPR051671">
    <property type="entry name" value="CYSTM1_HM_Tolerance"/>
</dbReference>
<dbReference type="OMA" id="SERTCCC"/>
<dbReference type="AlphaFoldDB" id="A0A5E4GE61"/>
<proteinExistence type="predicted"/>
<protein>
    <submittedName>
        <fullName evidence="1">PREDICTED</fullName>
    </submittedName>
</protein>
<dbReference type="Proteomes" id="UP000327085">
    <property type="component" value="Chromosome 3"/>
</dbReference>
<sequence length="55" mass="6116">MAGAPPTQRMSCCDQVQKRKEEKGCFHSCLFAFFCCCCCYKTCEPCLNGVCCCCP</sequence>
<dbReference type="PANTHER" id="PTHR35470:SF10">
    <property type="entry name" value="CYSTEINE-RICH TRANSMEMBRANE CYSTM DOMAIN-CONTAINING PROTEIN"/>
    <property type="match status" value="1"/>
</dbReference>
<dbReference type="PANTHER" id="PTHR35470">
    <property type="entry name" value="CADMIUM TOLERANT 3"/>
    <property type="match status" value="1"/>
</dbReference>
<dbReference type="EMBL" id="CABIKO010000607">
    <property type="protein sequence ID" value="VVA38125.1"/>
    <property type="molecule type" value="Genomic_DNA"/>
</dbReference>
<organism evidence="1 2">
    <name type="scientific">Prunus dulcis</name>
    <name type="common">Almond</name>
    <name type="synonym">Amygdalus dulcis</name>
    <dbReference type="NCBI Taxonomy" id="3755"/>
    <lineage>
        <taxon>Eukaryota</taxon>
        <taxon>Viridiplantae</taxon>
        <taxon>Streptophyta</taxon>
        <taxon>Embryophyta</taxon>
        <taxon>Tracheophyta</taxon>
        <taxon>Spermatophyta</taxon>
        <taxon>Magnoliopsida</taxon>
        <taxon>eudicotyledons</taxon>
        <taxon>Gunneridae</taxon>
        <taxon>Pentapetalae</taxon>
        <taxon>rosids</taxon>
        <taxon>fabids</taxon>
        <taxon>Rosales</taxon>
        <taxon>Rosaceae</taxon>
        <taxon>Amygdaloideae</taxon>
        <taxon>Amygdaleae</taxon>
        <taxon>Prunus</taxon>
    </lineage>
</organism>
<evidence type="ECO:0000313" key="1">
    <source>
        <dbReference type="EMBL" id="VVA38125.1"/>
    </source>
</evidence>
<name>A0A5E4GE61_PRUDU</name>
<dbReference type="InParanoid" id="A0A5E4GE61"/>
<dbReference type="Gramene" id="VVA38125">
    <property type="protein sequence ID" value="VVA38125"/>
    <property type="gene ID" value="Prudul26B027467"/>
</dbReference>
<evidence type="ECO:0000313" key="2">
    <source>
        <dbReference type="Proteomes" id="UP000327085"/>
    </source>
</evidence>